<evidence type="ECO:0000313" key="2">
    <source>
        <dbReference type="Proteomes" id="UP001458880"/>
    </source>
</evidence>
<evidence type="ECO:0000313" key="1">
    <source>
        <dbReference type="EMBL" id="KAK9709620.1"/>
    </source>
</evidence>
<gene>
    <name evidence="1" type="ORF">QE152_g26536</name>
</gene>
<reference evidence="1 2" key="1">
    <citation type="journal article" date="2024" name="BMC Genomics">
        <title>De novo assembly and annotation of Popillia japonica's genome with initial clues to its potential as an invasive pest.</title>
        <authorList>
            <person name="Cucini C."/>
            <person name="Boschi S."/>
            <person name="Funari R."/>
            <person name="Cardaioli E."/>
            <person name="Iannotti N."/>
            <person name="Marturano G."/>
            <person name="Paoli F."/>
            <person name="Bruttini M."/>
            <person name="Carapelli A."/>
            <person name="Frati F."/>
            <person name="Nardi F."/>
        </authorList>
    </citation>
    <scope>NUCLEOTIDE SEQUENCE [LARGE SCALE GENOMIC DNA]</scope>
    <source>
        <strain evidence="1">DMR45628</strain>
    </source>
</reference>
<dbReference type="EMBL" id="JASPKY010000306">
    <property type="protein sequence ID" value="KAK9709620.1"/>
    <property type="molecule type" value="Genomic_DNA"/>
</dbReference>
<sequence length="79" mass="9226">MLNRLVRLQRLMAVHICSAYITISAEAANVIADTPPIDLLVKERRDRYKSKNKKEARVELERQWQLKWVTDPLCGPYMA</sequence>
<protein>
    <submittedName>
        <fullName evidence="1">Uncharacterized protein</fullName>
    </submittedName>
</protein>
<dbReference type="Proteomes" id="UP001458880">
    <property type="component" value="Unassembled WGS sequence"/>
</dbReference>
<keyword evidence="2" id="KW-1185">Reference proteome</keyword>
<comment type="caution">
    <text evidence="1">The sequence shown here is derived from an EMBL/GenBank/DDBJ whole genome shotgun (WGS) entry which is preliminary data.</text>
</comment>
<dbReference type="AlphaFoldDB" id="A0AAW1JY97"/>
<name>A0AAW1JY97_POPJA</name>
<organism evidence="1 2">
    <name type="scientific">Popillia japonica</name>
    <name type="common">Japanese beetle</name>
    <dbReference type="NCBI Taxonomy" id="7064"/>
    <lineage>
        <taxon>Eukaryota</taxon>
        <taxon>Metazoa</taxon>
        <taxon>Ecdysozoa</taxon>
        <taxon>Arthropoda</taxon>
        <taxon>Hexapoda</taxon>
        <taxon>Insecta</taxon>
        <taxon>Pterygota</taxon>
        <taxon>Neoptera</taxon>
        <taxon>Endopterygota</taxon>
        <taxon>Coleoptera</taxon>
        <taxon>Polyphaga</taxon>
        <taxon>Scarabaeiformia</taxon>
        <taxon>Scarabaeidae</taxon>
        <taxon>Rutelinae</taxon>
        <taxon>Popillia</taxon>
    </lineage>
</organism>
<proteinExistence type="predicted"/>
<accession>A0AAW1JY97</accession>